<accession>A0ACC2SVF8</accession>
<comment type="caution">
    <text evidence="1">The sequence shown here is derived from an EMBL/GenBank/DDBJ whole genome shotgun (WGS) entry which is preliminary data.</text>
</comment>
<sequence length="217" mass="23660">MKCFTIALFAFSTFSAIQELDSTSSNDSNSSSTDESTKFSATDLDPPAFRPPRVKSKQLETIEMFLIWPFSCTQDNAPTVRLSIDDIAYSGGGTLSSNPNEGFMIHGVNDDDEFVIDGNKNVSGIVLDGFSTLIYSSSNDVSNEPFTLNFLYLAQRVAPRYSNTTIVEIELSCQDQPPRIFSRAKRNAPILSVNNANAASPTSATAFAILVFIHSTI</sequence>
<gene>
    <name evidence="1" type="ORF">DSO57_1011362</name>
</gene>
<dbReference type="EMBL" id="QTSX02004299">
    <property type="protein sequence ID" value="KAJ9066255.1"/>
    <property type="molecule type" value="Genomic_DNA"/>
</dbReference>
<evidence type="ECO:0000313" key="2">
    <source>
        <dbReference type="Proteomes" id="UP001165960"/>
    </source>
</evidence>
<name>A0ACC2SVF8_9FUNG</name>
<keyword evidence="2" id="KW-1185">Reference proteome</keyword>
<protein>
    <submittedName>
        <fullName evidence="1">Uncharacterized protein</fullName>
    </submittedName>
</protein>
<dbReference type="Proteomes" id="UP001165960">
    <property type="component" value="Unassembled WGS sequence"/>
</dbReference>
<organism evidence="1 2">
    <name type="scientific">Entomophthora muscae</name>
    <dbReference type="NCBI Taxonomy" id="34485"/>
    <lineage>
        <taxon>Eukaryota</taxon>
        <taxon>Fungi</taxon>
        <taxon>Fungi incertae sedis</taxon>
        <taxon>Zoopagomycota</taxon>
        <taxon>Entomophthoromycotina</taxon>
        <taxon>Entomophthoromycetes</taxon>
        <taxon>Entomophthorales</taxon>
        <taxon>Entomophthoraceae</taxon>
        <taxon>Entomophthora</taxon>
    </lineage>
</organism>
<evidence type="ECO:0000313" key="1">
    <source>
        <dbReference type="EMBL" id="KAJ9066255.1"/>
    </source>
</evidence>
<proteinExistence type="predicted"/>
<reference evidence="1" key="1">
    <citation type="submission" date="2022-04" db="EMBL/GenBank/DDBJ databases">
        <title>Genome of the entomopathogenic fungus Entomophthora muscae.</title>
        <authorList>
            <person name="Elya C."/>
            <person name="Lovett B.R."/>
            <person name="Lee E."/>
            <person name="Macias A.M."/>
            <person name="Hajek A.E."/>
            <person name="De Bivort B.L."/>
            <person name="Kasson M.T."/>
            <person name="De Fine Licht H.H."/>
            <person name="Stajich J.E."/>
        </authorList>
    </citation>
    <scope>NUCLEOTIDE SEQUENCE</scope>
    <source>
        <strain evidence="1">Berkeley</strain>
    </source>
</reference>